<dbReference type="Proteomes" id="UP001202328">
    <property type="component" value="Unassembled WGS sequence"/>
</dbReference>
<proteinExistence type="predicted"/>
<name>A0AAD4S672_9MAGN</name>
<sequence length="87" mass="9236">MEGLIPFVYRAVVEYRNGGAQASNMGSSTGYSKSPSTSYMRLPLGDSGRFSKVQLFSSNSSMVVVTATSAVQSPLVCRSTCRQLASS</sequence>
<comment type="caution">
    <text evidence="1">The sequence shown here is derived from an EMBL/GenBank/DDBJ whole genome shotgun (WGS) entry which is preliminary data.</text>
</comment>
<dbReference type="PANTHER" id="PTHR34670">
    <property type="entry name" value="EXPRESSED PROTEIN"/>
    <property type="match status" value="1"/>
</dbReference>
<evidence type="ECO:0000313" key="2">
    <source>
        <dbReference type="Proteomes" id="UP001202328"/>
    </source>
</evidence>
<accession>A0AAD4S672</accession>
<organism evidence="1 2">
    <name type="scientific">Papaver atlanticum</name>
    <dbReference type="NCBI Taxonomy" id="357466"/>
    <lineage>
        <taxon>Eukaryota</taxon>
        <taxon>Viridiplantae</taxon>
        <taxon>Streptophyta</taxon>
        <taxon>Embryophyta</taxon>
        <taxon>Tracheophyta</taxon>
        <taxon>Spermatophyta</taxon>
        <taxon>Magnoliopsida</taxon>
        <taxon>Ranunculales</taxon>
        <taxon>Papaveraceae</taxon>
        <taxon>Papaveroideae</taxon>
        <taxon>Papaver</taxon>
    </lineage>
</organism>
<dbReference type="AlphaFoldDB" id="A0AAD4S672"/>
<keyword evidence="2" id="KW-1185">Reference proteome</keyword>
<dbReference type="EMBL" id="JAJJMB010013564">
    <property type="protein sequence ID" value="KAI3867292.1"/>
    <property type="molecule type" value="Genomic_DNA"/>
</dbReference>
<gene>
    <name evidence="1" type="ORF">MKW98_001726</name>
</gene>
<evidence type="ECO:0000313" key="1">
    <source>
        <dbReference type="EMBL" id="KAI3867292.1"/>
    </source>
</evidence>
<reference evidence="1" key="1">
    <citation type="submission" date="2022-04" db="EMBL/GenBank/DDBJ databases">
        <title>A functionally conserved STORR gene fusion in Papaver species that diverged 16.8 million years ago.</title>
        <authorList>
            <person name="Catania T."/>
        </authorList>
    </citation>
    <scope>NUCLEOTIDE SEQUENCE</scope>
    <source>
        <strain evidence="1">S-188037</strain>
    </source>
</reference>
<dbReference type="PANTHER" id="PTHR34670:SF8">
    <property type="entry name" value="EXPRESSED PROTEIN"/>
    <property type="match status" value="1"/>
</dbReference>
<protein>
    <submittedName>
        <fullName evidence="1">Uncharacterized protein</fullName>
    </submittedName>
</protein>